<sequence length="569" mass="63155">MAVDEAACPDDHNPAAAAFKHLAEKFKTVDGKFMERFPSAMQKEGVEKEFGQSGLKKLLVRAGQGWDVPKPGDELTVHYVGRFADGTKFDSTHDKNQPFVFRLGQGEVIRGWDRGIGSMKKKEVAVFTIPPDMAYGKAGCPPLVPPNATLVFEVELLTWASITDVLKDGGIVKKVVSEGHKWETPKDSDEVTVRFTATLQDGTLVEKTPAKGVTICPRDGFFCPAIGKAVRAMKHGEQALLTVTPQYGFAEQGRKATRSGAYVPPYATLTVDIELLEWRTVDDVTDDRRVVKKILVAGEGQTKPNDGALVRVKYEARLLDGTVFERKGYGQDDLLEFTIGEEQAVSGLDRAVAAMKKGEVAEVTIAPDYGYGGSEFRTDLATVPPSSTLVYIVELVSFDKDKDIWEMSTLEKLEAASKHKEEGNQHFKGGKYWRASKKYDKAVKYIDHDHKFSDEEKKLSKQLKTVCCVNNAASKLKQEKYKDCIALCTKVLDLEPGNMKALYRRAQAYLENADIELADKDVRKMIAADPHNRDAKVLQQELRKRGLDYDKKAAKLFGTMVARLNSESS</sequence>
<dbReference type="PANTHER" id="PTHR46512">
    <property type="entry name" value="PEPTIDYLPROLYL ISOMERASE"/>
    <property type="match status" value="1"/>
</dbReference>
<keyword evidence="11" id="KW-1185">Reference proteome</keyword>
<dbReference type="InterPro" id="IPR046357">
    <property type="entry name" value="PPIase_dom_sf"/>
</dbReference>
<dbReference type="Gene3D" id="3.10.50.40">
    <property type="match status" value="3"/>
</dbReference>
<dbReference type="FunFam" id="3.10.50.40:FF:000017">
    <property type="entry name" value="Peptidylprolyl isomerase"/>
    <property type="match status" value="1"/>
</dbReference>
<dbReference type="EMBL" id="GL377718">
    <property type="protein sequence ID" value="EFJ05596.1"/>
    <property type="molecule type" value="Genomic_DNA"/>
</dbReference>
<keyword evidence="3" id="KW-0677">Repeat</keyword>
<dbReference type="Gramene" id="EFJ05596">
    <property type="protein sequence ID" value="EFJ05596"/>
    <property type="gene ID" value="SELMODRAFT_449100"/>
</dbReference>
<evidence type="ECO:0000256" key="8">
    <source>
        <dbReference type="PROSITE-ProRule" id="PRU00339"/>
    </source>
</evidence>
<dbReference type="FunFam" id="3.10.50.40:FF:000025">
    <property type="entry name" value="Peptidylprolyl isomerase"/>
    <property type="match status" value="1"/>
</dbReference>
<dbReference type="InterPro" id="IPR001179">
    <property type="entry name" value="PPIase_FKBP_dom"/>
</dbReference>
<dbReference type="AlphaFoldDB" id="D8TCL3"/>
<dbReference type="STRING" id="88036.D8TCL3"/>
<dbReference type="InterPro" id="IPR050754">
    <property type="entry name" value="FKBP4/5/8-like"/>
</dbReference>
<dbReference type="Pfam" id="PF00254">
    <property type="entry name" value="FKBP_C"/>
    <property type="match status" value="3"/>
</dbReference>
<dbReference type="Gene3D" id="1.25.40.10">
    <property type="entry name" value="Tetratricopeptide repeat domain"/>
    <property type="match status" value="1"/>
</dbReference>
<dbReference type="SUPFAM" id="SSF54534">
    <property type="entry name" value="FKBP-like"/>
    <property type="match status" value="3"/>
</dbReference>
<gene>
    <name evidence="10" type="ORF">SELMODRAFT_449100</name>
</gene>
<evidence type="ECO:0000256" key="5">
    <source>
        <dbReference type="ARBA" id="ARBA00023110"/>
    </source>
</evidence>
<dbReference type="OrthoDB" id="1902587at2759"/>
<dbReference type="InterPro" id="IPR011990">
    <property type="entry name" value="TPR-like_helical_dom_sf"/>
</dbReference>
<organism evidence="11">
    <name type="scientific">Selaginella moellendorffii</name>
    <name type="common">Spikemoss</name>
    <dbReference type="NCBI Taxonomy" id="88036"/>
    <lineage>
        <taxon>Eukaryota</taxon>
        <taxon>Viridiplantae</taxon>
        <taxon>Streptophyta</taxon>
        <taxon>Embryophyta</taxon>
        <taxon>Tracheophyta</taxon>
        <taxon>Lycopodiopsida</taxon>
        <taxon>Selaginellales</taxon>
        <taxon>Selaginellaceae</taxon>
        <taxon>Selaginella</taxon>
    </lineage>
</organism>
<evidence type="ECO:0000256" key="4">
    <source>
        <dbReference type="ARBA" id="ARBA00022803"/>
    </source>
</evidence>
<evidence type="ECO:0000256" key="1">
    <source>
        <dbReference type="ARBA" id="ARBA00000971"/>
    </source>
</evidence>
<evidence type="ECO:0000256" key="7">
    <source>
        <dbReference type="PROSITE-ProRule" id="PRU00277"/>
    </source>
</evidence>
<keyword evidence="6 7" id="KW-0413">Isomerase</keyword>
<dbReference type="Proteomes" id="UP000001514">
    <property type="component" value="Unassembled WGS sequence"/>
</dbReference>
<feature type="domain" description="PPIase FKBP-type" evidence="9">
    <location>
        <begin position="72"/>
        <end position="160"/>
    </location>
</feature>
<dbReference type="PROSITE" id="PS50005">
    <property type="entry name" value="TPR"/>
    <property type="match status" value="1"/>
</dbReference>
<reference evidence="10 11" key="1">
    <citation type="journal article" date="2011" name="Science">
        <title>The Selaginella genome identifies genetic changes associated with the evolution of vascular plants.</title>
        <authorList>
            <person name="Banks J.A."/>
            <person name="Nishiyama T."/>
            <person name="Hasebe M."/>
            <person name="Bowman J.L."/>
            <person name="Gribskov M."/>
            <person name="dePamphilis C."/>
            <person name="Albert V.A."/>
            <person name="Aono N."/>
            <person name="Aoyama T."/>
            <person name="Ambrose B.A."/>
            <person name="Ashton N.W."/>
            <person name="Axtell M.J."/>
            <person name="Barker E."/>
            <person name="Barker M.S."/>
            <person name="Bennetzen J.L."/>
            <person name="Bonawitz N.D."/>
            <person name="Chapple C."/>
            <person name="Cheng C."/>
            <person name="Correa L.G."/>
            <person name="Dacre M."/>
            <person name="DeBarry J."/>
            <person name="Dreyer I."/>
            <person name="Elias M."/>
            <person name="Engstrom E.M."/>
            <person name="Estelle M."/>
            <person name="Feng L."/>
            <person name="Finet C."/>
            <person name="Floyd S.K."/>
            <person name="Frommer W.B."/>
            <person name="Fujita T."/>
            <person name="Gramzow L."/>
            <person name="Gutensohn M."/>
            <person name="Harholt J."/>
            <person name="Hattori M."/>
            <person name="Heyl A."/>
            <person name="Hirai T."/>
            <person name="Hiwatashi Y."/>
            <person name="Ishikawa M."/>
            <person name="Iwata M."/>
            <person name="Karol K.G."/>
            <person name="Koehler B."/>
            <person name="Kolukisaoglu U."/>
            <person name="Kubo M."/>
            <person name="Kurata T."/>
            <person name="Lalonde S."/>
            <person name="Li K."/>
            <person name="Li Y."/>
            <person name="Litt A."/>
            <person name="Lyons E."/>
            <person name="Manning G."/>
            <person name="Maruyama T."/>
            <person name="Michael T.P."/>
            <person name="Mikami K."/>
            <person name="Miyazaki S."/>
            <person name="Morinaga S."/>
            <person name="Murata T."/>
            <person name="Mueller-Roeber B."/>
            <person name="Nelson D.R."/>
            <person name="Obara M."/>
            <person name="Oguri Y."/>
            <person name="Olmstead R.G."/>
            <person name="Onodera N."/>
            <person name="Petersen B.L."/>
            <person name="Pils B."/>
            <person name="Prigge M."/>
            <person name="Rensing S.A."/>
            <person name="Riano-Pachon D.M."/>
            <person name="Roberts A.W."/>
            <person name="Sato Y."/>
            <person name="Scheller H.V."/>
            <person name="Schulz B."/>
            <person name="Schulz C."/>
            <person name="Shakirov E.V."/>
            <person name="Shibagaki N."/>
            <person name="Shinohara N."/>
            <person name="Shippen D.E."/>
            <person name="Soerensen I."/>
            <person name="Sotooka R."/>
            <person name="Sugimoto N."/>
            <person name="Sugita M."/>
            <person name="Sumikawa N."/>
            <person name="Tanurdzic M."/>
            <person name="Theissen G."/>
            <person name="Ulvskov P."/>
            <person name="Wakazuki S."/>
            <person name="Weng J.K."/>
            <person name="Willats W.W."/>
            <person name="Wipf D."/>
            <person name="Wolf P.G."/>
            <person name="Yang L."/>
            <person name="Zimmer A.D."/>
            <person name="Zhu Q."/>
            <person name="Mitros T."/>
            <person name="Hellsten U."/>
            <person name="Loque D."/>
            <person name="Otillar R."/>
            <person name="Salamov A."/>
            <person name="Schmutz J."/>
            <person name="Shapiro H."/>
            <person name="Lindquist E."/>
            <person name="Lucas S."/>
            <person name="Rokhsar D."/>
            <person name="Grigoriev I.V."/>
        </authorList>
    </citation>
    <scope>NUCLEOTIDE SEQUENCE [LARGE SCALE GENOMIC DNA]</scope>
</reference>
<evidence type="ECO:0000313" key="11">
    <source>
        <dbReference type="Proteomes" id="UP000001514"/>
    </source>
</evidence>
<dbReference type="KEGG" id="smo:SELMODRAFT_449100"/>
<dbReference type="SMART" id="SM00028">
    <property type="entry name" value="TPR"/>
    <property type="match status" value="3"/>
</dbReference>
<dbReference type="SUPFAM" id="SSF48452">
    <property type="entry name" value="TPR-like"/>
    <property type="match status" value="1"/>
</dbReference>
<dbReference type="PROSITE" id="PS50059">
    <property type="entry name" value="FKBP_PPIASE"/>
    <property type="match status" value="3"/>
</dbReference>
<evidence type="ECO:0000313" key="10">
    <source>
        <dbReference type="EMBL" id="EFJ05596.1"/>
    </source>
</evidence>
<comment type="catalytic activity">
    <reaction evidence="1 7">
        <text>[protein]-peptidylproline (omega=180) = [protein]-peptidylproline (omega=0)</text>
        <dbReference type="Rhea" id="RHEA:16237"/>
        <dbReference type="Rhea" id="RHEA-COMP:10747"/>
        <dbReference type="Rhea" id="RHEA-COMP:10748"/>
        <dbReference type="ChEBI" id="CHEBI:83833"/>
        <dbReference type="ChEBI" id="CHEBI:83834"/>
        <dbReference type="EC" id="5.2.1.8"/>
    </reaction>
</comment>
<dbReference type="GO" id="GO:0003755">
    <property type="term" value="F:peptidyl-prolyl cis-trans isomerase activity"/>
    <property type="evidence" value="ECO:0000318"/>
    <property type="project" value="GO_Central"/>
</dbReference>
<dbReference type="HOGENOM" id="CLU_013615_13_4_1"/>
<dbReference type="eggNOG" id="KOG0543">
    <property type="taxonomic scope" value="Eukaryota"/>
</dbReference>
<dbReference type="InterPro" id="IPR019734">
    <property type="entry name" value="TPR_rpt"/>
</dbReference>
<dbReference type="EC" id="5.2.1.8" evidence="2 7"/>
<feature type="domain" description="PPIase FKBP-type" evidence="9">
    <location>
        <begin position="307"/>
        <end position="399"/>
    </location>
</feature>
<dbReference type="FunFam" id="1.25.40.10:FF:000008">
    <property type="entry name" value="Peptidylprolyl isomerase"/>
    <property type="match status" value="1"/>
</dbReference>
<protein>
    <recommendedName>
        <fullName evidence="2 7">peptidylprolyl isomerase</fullName>
        <ecNumber evidence="2 7">5.2.1.8</ecNumber>
    </recommendedName>
</protein>
<proteinExistence type="predicted"/>
<dbReference type="PANTHER" id="PTHR46512:SF9">
    <property type="entry name" value="PEPTIDYLPROLYL ISOMERASE"/>
    <property type="match status" value="1"/>
</dbReference>
<keyword evidence="5 7" id="KW-0697">Rotamase</keyword>
<feature type="repeat" description="TPR" evidence="8">
    <location>
        <begin position="499"/>
        <end position="532"/>
    </location>
</feature>
<name>D8TCL3_SELML</name>
<keyword evidence="4 8" id="KW-0802">TPR repeat</keyword>
<accession>D8TCL3</accession>
<evidence type="ECO:0000256" key="6">
    <source>
        <dbReference type="ARBA" id="ARBA00023235"/>
    </source>
</evidence>
<evidence type="ECO:0000256" key="3">
    <source>
        <dbReference type="ARBA" id="ARBA00022737"/>
    </source>
</evidence>
<evidence type="ECO:0000259" key="9">
    <source>
        <dbReference type="PROSITE" id="PS50059"/>
    </source>
</evidence>
<feature type="domain" description="PPIase FKBP-type" evidence="9">
    <location>
        <begin position="188"/>
        <end position="279"/>
    </location>
</feature>
<dbReference type="InParanoid" id="D8TCL3"/>
<evidence type="ECO:0000256" key="2">
    <source>
        <dbReference type="ARBA" id="ARBA00013194"/>
    </source>
</evidence>